<reference evidence="1" key="1">
    <citation type="submission" date="2023-03" db="EMBL/GenBank/DDBJ databases">
        <authorList>
            <person name="Steffen K."/>
            <person name="Cardenas P."/>
        </authorList>
    </citation>
    <scope>NUCLEOTIDE SEQUENCE</scope>
</reference>
<evidence type="ECO:0000313" key="1">
    <source>
        <dbReference type="EMBL" id="CAI8020846.1"/>
    </source>
</evidence>
<dbReference type="EMBL" id="CASHTH010001850">
    <property type="protein sequence ID" value="CAI8020846.1"/>
    <property type="molecule type" value="Genomic_DNA"/>
</dbReference>
<name>A0AA35WKW4_GEOBA</name>
<feature type="non-terminal residue" evidence="1">
    <location>
        <position position="139"/>
    </location>
</feature>
<gene>
    <name evidence="1" type="ORF">GBAR_LOCUS12427</name>
</gene>
<comment type="caution">
    <text evidence="1">The sequence shown here is derived from an EMBL/GenBank/DDBJ whole genome shotgun (WGS) entry which is preliminary data.</text>
</comment>
<protein>
    <submittedName>
        <fullName evidence="1">Uncharacterized protein</fullName>
    </submittedName>
</protein>
<dbReference type="Proteomes" id="UP001174909">
    <property type="component" value="Unassembled WGS sequence"/>
</dbReference>
<organism evidence="1 2">
    <name type="scientific">Geodia barretti</name>
    <name type="common">Barrett's horny sponge</name>
    <dbReference type="NCBI Taxonomy" id="519541"/>
    <lineage>
        <taxon>Eukaryota</taxon>
        <taxon>Metazoa</taxon>
        <taxon>Porifera</taxon>
        <taxon>Demospongiae</taxon>
        <taxon>Heteroscleromorpha</taxon>
        <taxon>Tetractinellida</taxon>
        <taxon>Astrophorina</taxon>
        <taxon>Geodiidae</taxon>
        <taxon>Geodia</taxon>
    </lineage>
</organism>
<evidence type="ECO:0000313" key="2">
    <source>
        <dbReference type="Proteomes" id="UP001174909"/>
    </source>
</evidence>
<sequence>MITDLEKIFDSLKNTVRKSLEDRGVQVKRAADVLTSLSAYEDDNTRMFAESHVGVLFKAADIPELFGTMNFHWNYLNPPPLDHLVKMFDLDEVKPQMEAYKFRLQQFRKTPLTMFCQTQKRKRLKPPGEFREMVAEFDW</sequence>
<dbReference type="AlphaFoldDB" id="A0AA35WKW4"/>
<keyword evidence="2" id="KW-1185">Reference proteome</keyword>
<proteinExistence type="predicted"/>
<accession>A0AA35WKW4</accession>